<gene>
    <name evidence="1" type="ORF">D5086_020687</name>
</gene>
<proteinExistence type="predicted"/>
<name>A0ACC4BMD1_POPAL</name>
<protein>
    <submittedName>
        <fullName evidence="1">Uncharacterized protein</fullName>
    </submittedName>
</protein>
<organism evidence="1 2">
    <name type="scientific">Populus alba</name>
    <name type="common">White poplar</name>
    <dbReference type="NCBI Taxonomy" id="43335"/>
    <lineage>
        <taxon>Eukaryota</taxon>
        <taxon>Viridiplantae</taxon>
        <taxon>Streptophyta</taxon>
        <taxon>Embryophyta</taxon>
        <taxon>Tracheophyta</taxon>
        <taxon>Spermatophyta</taxon>
        <taxon>Magnoliopsida</taxon>
        <taxon>eudicotyledons</taxon>
        <taxon>Gunneridae</taxon>
        <taxon>Pentapetalae</taxon>
        <taxon>rosids</taxon>
        <taxon>fabids</taxon>
        <taxon>Malpighiales</taxon>
        <taxon>Salicaceae</taxon>
        <taxon>Saliceae</taxon>
        <taxon>Populus</taxon>
    </lineage>
</organism>
<reference evidence="1 2" key="1">
    <citation type="journal article" date="2024" name="Plant Biotechnol. J.">
        <title>Genome and CRISPR/Cas9 system of a widespread forest tree (Populus alba) in the world.</title>
        <authorList>
            <person name="Liu Y.J."/>
            <person name="Jiang P.F."/>
            <person name="Han X.M."/>
            <person name="Li X.Y."/>
            <person name="Wang H.M."/>
            <person name="Wang Y.J."/>
            <person name="Wang X.X."/>
            <person name="Zeng Q.Y."/>
        </authorList>
    </citation>
    <scope>NUCLEOTIDE SEQUENCE [LARGE SCALE GENOMIC DNA]</scope>
    <source>
        <strain evidence="2">cv. PAL-ZL1</strain>
    </source>
</reference>
<accession>A0ACC4BMD1</accession>
<dbReference type="EMBL" id="RCHU02000010">
    <property type="protein sequence ID" value="KAL3579183.1"/>
    <property type="molecule type" value="Genomic_DNA"/>
</dbReference>
<comment type="caution">
    <text evidence="1">The sequence shown here is derived from an EMBL/GenBank/DDBJ whole genome shotgun (WGS) entry which is preliminary data.</text>
</comment>
<evidence type="ECO:0000313" key="1">
    <source>
        <dbReference type="EMBL" id="KAL3579183.1"/>
    </source>
</evidence>
<sequence>MKTAEASEKQKAANRKTRMSELNRFSFCTDTVDWKCCWVSPPLRWGCGDRMTAGGTAGNYFAVKEIGRKGGRSHERGKGRRRLLLGIDCKGGTEKLRWGLRGGELLKSRDMTWGFNVSWRERIESKLT</sequence>
<dbReference type="Proteomes" id="UP000309997">
    <property type="component" value="Unassembled WGS sequence"/>
</dbReference>
<keyword evidence="2" id="KW-1185">Reference proteome</keyword>
<evidence type="ECO:0000313" key="2">
    <source>
        <dbReference type="Proteomes" id="UP000309997"/>
    </source>
</evidence>